<protein>
    <recommendedName>
        <fullName evidence="1">NAD(P)-binding domain-containing protein</fullName>
    </recommendedName>
</protein>
<dbReference type="PANTHER" id="PTHR15020">
    <property type="entry name" value="FLAVIN REDUCTASE-RELATED"/>
    <property type="match status" value="1"/>
</dbReference>
<evidence type="ECO:0000313" key="2">
    <source>
        <dbReference type="EMBL" id="TYP90521.1"/>
    </source>
</evidence>
<dbReference type="SUPFAM" id="SSF51735">
    <property type="entry name" value="NAD(P)-binding Rossmann-fold domains"/>
    <property type="match status" value="1"/>
</dbReference>
<gene>
    <name evidence="2" type="ORF">BD833_101239</name>
</gene>
<dbReference type="Proteomes" id="UP000322499">
    <property type="component" value="Unassembled WGS sequence"/>
</dbReference>
<accession>A0A5S5D3I8</accession>
<keyword evidence="3" id="KW-1185">Reference proteome</keyword>
<evidence type="ECO:0000259" key="1">
    <source>
        <dbReference type="Pfam" id="PF13460"/>
    </source>
</evidence>
<comment type="caution">
    <text evidence="2">The sequence shown here is derived from an EMBL/GenBank/DDBJ whole genome shotgun (WGS) entry which is preliminary data.</text>
</comment>
<dbReference type="InterPro" id="IPR036291">
    <property type="entry name" value="NAD(P)-bd_dom_sf"/>
</dbReference>
<dbReference type="AlphaFoldDB" id="A0A5S5D3I8"/>
<sequence>MDITVLAASGPTGRQLTTQALDRGHRVLALVRNPGAVEDLRRRGAEVAELDVTANGAAGTLGRLATGSDALVSGLGTARGGRPGILAAGAGVVSGNGTALVVPRTVWLSALGSGRSRGAAGPVWSTAMKLMLRSELTDKEAADELVLPAGAVSVHAPILKDGEASGTARTVPVAAYRGGVLPGRISRADVAAVMLDLATGDGHAGEVVVAAAR</sequence>
<evidence type="ECO:0000313" key="3">
    <source>
        <dbReference type="Proteomes" id="UP000322499"/>
    </source>
</evidence>
<feature type="domain" description="NAD(P)-binding" evidence="1">
    <location>
        <begin position="8"/>
        <end position="199"/>
    </location>
</feature>
<proteinExistence type="predicted"/>
<reference evidence="2 3" key="1">
    <citation type="submission" date="2019-07" db="EMBL/GenBank/DDBJ databases">
        <title>Genomic Encyclopedia of Archaeal and Bacterial Type Strains, Phase II (KMG-II): from individual species to whole genera.</title>
        <authorList>
            <person name="Goeker M."/>
        </authorList>
    </citation>
    <scope>NUCLEOTIDE SEQUENCE [LARGE SCALE GENOMIC DNA]</scope>
    <source>
        <strain evidence="2 3">DSM 46842</strain>
    </source>
</reference>
<dbReference type="PANTHER" id="PTHR15020:SF50">
    <property type="entry name" value="UPF0659 PROTEIN YMR090W"/>
    <property type="match status" value="1"/>
</dbReference>
<name>A0A5S5D3I8_9ACTN</name>
<organism evidence="2 3">
    <name type="scientific">Blastococcus xanthinilyticus</name>
    <dbReference type="NCBI Taxonomy" id="1564164"/>
    <lineage>
        <taxon>Bacteria</taxon>
        <taxon>Bacillati</taxon>
        <taxon>Actinomycetota</taxon>
        <taxon>Actinomycetes</taxon>
        <taxon>Geodermatophilales</taxon>
        <taxon>Geodermatophilaceae</taxon>
        <taxon>Blastococcus</taxon>
    </lineage>
</organism>
<dbReference type="RefSeq" id="WP_166531290.1">
    <property type="nucleotide sequence ID" value="NZ_VNHW01000001.1"/>
</dbReference>
<dbReference type="Pfam" id="PF13460">
    <property type="entry name" value="NAD_binding_10"/>
    <property type="match status" value="1"/>
</dbReference>
<dbReference type="Gene3D" id="3.40.50.720">
    <property type="entry name" value="NAD(P)-binding Rossmann-like Domain"/>
    <property type="match status" value="1"/>
</dbReference>
<dbReference type="EMBL" id="VNHW01000001">
    <property type="protein sequence ID" value="TYP90521.1"/>
    <property type="molecule type" value="Genomic_DNA"/>
</dbReference>
<dbReference type="InterPro" id="IPR016040">
    <property type="entry name" value="NAD(P)-bd_dom"/>
</dbReference>